<proteinExistence type="predicted"/>
<protein>
    <submittedName>
        <fullName evidence="1">Uncharacterized protein</fullName>
    </submittedName>
</protein>
<keyword evidence="2" id="KW-1185">Reference proteome</keyword>
<gene>
    <name evidence="1" type="ORF">PG991_003294</name>
</gene>
<dbReference type="EMBL" id="JAQQWI010000006">
    <property type="protein sequence ID" value="KAK8033896.1"/>
    <property type="molecule type" value="Genomic_DNA"/>
</dbReference>
<sequence length="167" mass="18601">MFCRLGTPPIVFKKCTLLRHPTRRDQLNFLNEPAKKGTRLLSHTKQQTYTSFQRSASPSPVTYSRDGTAKGAAYDGVLRTLVVDTVAQARQISERAVIGAKAAQIWATPATPYLYGPVVGEDVVDLVVDDYVTASARVSKKQKRWVHIKAVCLYCNPPPNRMYFSVV</sequence>
<accession>A0ABR1SHT9</accession>
<evidence type="ECO:0000313" key="1">
    <source>
        <dbReference type="EMBL" id="KAK8033896.1"/>
    </source>
</evidence>
<evidence type="ECO:0000313" key="2">
    <source>
        <dbReference type="Proteomes" id="UP001396898"/>
    </source>
</evidence>
<comment type="caution">
    <text evidence="1">The sequence shown here is derived from an EMBL/GenBank/DDBJ whole genome shotgun (WGS) entry which is preliminary data.</text>
</comment>
<dbReference type="Proteomes" id="UP001396898">
    <property type="component" value="Unassembled WGS sequence"/>
</dbReference>
<reference evidence="1 2" key="1">
    <citation type="submission" date="2023-01" db="EMBL/GenBank/DDBJ databases">
        <title>Analysis of 21 Apiospora genomes using comparative genomics revels a genus with tremendous synthesis potential of carbohydrate active enzymes and secondary metabolites.</title>
        <authorList>
            <person name="Sorensen T."/>
        </authorList>
    </citation>
    <scope>NUCLEOTIDE SEQUENCE [LARGE SCALE GENOMIC DNA]</scope>
    <source>
        <strain evidence="1 2">CBS 20057</strain>
    </source>
</reference>
<organism evidence="1 2">
    <name type="scientific">Apiospora marii</name>
    <dbReference type="NCBI Taxonomy" id="335849"/>
    <lineage>
        <taxon>Eukaryota</taxon>
        <taxon>Fungi</taxon>
        <taxon>Dikarya</taxon>
        <taxon>Ascomycota</taxon>
        <taxon>Pezizomycotina</taxon>
        <taxon>Sordariomycetes</taxon>
        <taxon>Xylariomycetidae</taxon>
        <taxon>Amphisphaeriales</taxon>
        <taxon>Apiosporaceae</taxon>
        <taxon>Apiospora</taxon>
    </lineage>
</organism>
<name>A0ABR1SHT9_9PEZI</name>